<dbReference type="EMBL" id="LUGH01002370">
    <property type="protein sequence ID" value="OBZ80245.1"/>
    <property type="molecule type" value="Genomic_DNA"/>
</dbReference>
<protein>
    <submittedName>
        <fullName evidence="1">Uncharacterized protein</fullName>
    </submittedName>
</protein>
<dbReference type="AlphaFoldDB" id="A0A1C7MTN7"/>
<name>A0A1C7MTN7_9FUNG</name>
<reference evidence="1 2" key="1">
    <citation type="submission" date="2016-03" db="EMBL/GenBank/DDBJ databases">
        <title>Choanephora cucurbitarum.</title>
        <authorList>
            <person name="Min B."/>
            <person name="Park H."/>
            <person name="Park J.-H."/>
            <person name="Shin H.-D."/>
            <person name="Choi I.-G."/>
        </authorList>
    </citation>
    <scope>NUCLEOTIDE SEQUENCE [LARGE SCALE GENOMIC DNA]</scope>
    <source>
        <strain evidence="1 2">KUS-F28377</strain>
    </source>
</reference>
<keyword evidence="2" id="KW-1185">Reference proteome</keyword>
<accession>A0A1C7MTN7</accession>
<dbReference type="Proteomes" id="UP000093000">
    <property type="component" value="Unassembled WGS sequence"/>
</dbReference>
<dbReference type="InParanoid" id="A0A1C7MTN7"/>
<evidence type="ECO:0000313" key="2">
    <source>
        <dbReference type="Proteomes" id="UP000093000"/>
    </source>
</evidence>
<comment type="caution">
    <text evidence="1">The sequence shown here is derived from an EMBL/GenBank/DDBJ whole genome shotgun (WGS) entry which is preliminary data.</text>
</comment>
<gene>
    <name evidence="1" type="ORF">A0J61_11706</name>
</gene>
<evidence type="ECO:0000313" key="1">
    <source>
        <dbReference type="EMBL" id="OBZ80245.1"/>
    </source>
</evidence>
<organism evidence="1 2">
    <name type="scientific">Choanephora cucurbitarum</name>
    <dbReference type="NCBI Taxonomy" id="101091"/>
    <lineage>
        <taxon>Eukaryota</taxon>
        <taxon>Fungi</taxon>
        <taxon>Fungi incertae sedis</taxon>
        <taxon>Mucoromycota</taxon>
        <taxon>Mucoromycotina</taxon>
        <taxon>Mucoromycetes</taxon>
        <taxon>Mucorales</taxon>
        <taxon>Mucorineae</taxon>
        <taxon>Choanephoraceae</taxon>
        <taxon>Choanephoroideae</taxon>
        <taxon>Choanephora</taxon>
    </lineage>
</organism>
<sequence>MRVLAECWWWGVHLGYVSSNPIGFQDSTCAPILFLLQSGHSIIEAHSICTLCNNTGVLS</sequence>
<proteinExistence type="predicted"/>